<feature type="domain" description="JmjC" evidence="5">
    <location>
        <begin position="164"/>
        <end position="303"/>
    </location>
</feature>
<sequence>MRSSVSQPHAVVVGLFLLVHTQHSLSFNLVKTRLSVGRNTDGVIDHDFADDHPNVMSIPACHGPFSPDLLTNYWGRSPLLIRSAFHAEALTEVWPSQADLLELALDDDEISSDSARIITHTSGRLDSFASQLGPFSTSTIQGLEHGDKMWTLIVNDVDRYVSTLADWMDDEFGFLPRWRRDDAQISMARTGGGIGPHVDSYDVFLTQTSGQRTWLVGNTMTVQEEMNTLIPDLSVRILRDVSNHNESSHAYTRLELQPGDVLYLPPRYVHWGTALTDDCVTLSVGARSPSSAELVARIAETMLGSVSVHAVQRYTDPDLLQEVNGTPLHSMTNHAKDSMKTMVLDAVHEITDDPMRWDEVVAKLATEPKRMSENALVPYDEIEDSEYLAIWGGTPRDALARIREGRGALYRIEGVSFATSRVEYDGVITERLFAHGSMWEICDDELATAVLCRIEKGKPITISHIEGLSAPLAELLTNLISEGILYASEDLS</sequence>
<keyword evidence="4" id="KW-0732">Signal</keyword>
<dbReference type="GO" id="GO:0016706">
    <property type="term" value="F:2-oxoglutarate-dependent dioxygenase activity"/>
    <property type="evidence" value="ECO:0007669"/>
    <property type="project" value="UniProtKB-UniRule"/>
</dbReference>
<dbReference type="Gene3D" id="2.60.120.650">
    <property type="entry name" value="Cupin"/>
    <property type="match status" value="1"/>
</dbReference>
<keyword evidence="3" id="KW-0804">Transcription</keyword>
<comment type="function">
    <text evidence="3">Oxygenase that can act as both a histone lysine demethylase and a ribosomal histidine hydroxylase.</text>
</comment>
<keyword evidence="3" id="KW-0805">Transcription regulation</keyword>
<dbReference type="AlphaFoldDB" id="A0A8J9T120"/>
<reference evidence="6" key="1">
    <citation type="submission" date="2022-02" db="EMBL/GenBank/DDBJ databases">
        <authorList>
            <person name="Giguere J D."/>
        </authorList>
    </citation>
    <scope>NUCLEOTIDE SEQUENCE</scope>
    <source>
        <strain evidence="6">CCAP 1055/1</strain>
    </source>
</reference>
<name>A0A8J9T120_PHATR</name>
<dbReference type="PROSITE" id="PS51184">
    <property type="entry name" value="JMJC"/>
    <property type="match status" value="1"/>
</dbReference>
<comment type="cofactor">
    <cofactor evidence="3">
        <name>Fe(2+)</name>
        <dbReference type="ChEBI" id="CHEBI:29033"/>
    </cofactor>
    <text evidence="3">Binds 1 Fe(2+) ion per subunit.</text>
</comment>
<dbReference type="GO" id="GO:0005634">
    <property type="term" value="C:nucleus"/>
    <property type="evidence" value="ECO:0007669"/>
    <property type="project" value="UniProtKB-SubCell"/>
</dbReference>
<dbReference type="Proteomes" id="UP000836788">
    <property type="component" value="Chromosome 12"/>
</dbReference>
<feature type="chain" id="PRO_5035448998" description="Bifunctional lysine-specific demethylase and histidyl-hydroxylase" evidence="4">
    <location>
        <begin position="27"/>
        <end position="492"/>
    </location>
</feature>
<evidence type="ECO:0000256" key="4">
    <source>
        <dbReference type="SAM" id="SignalP"/>
    </source>
</evidence>
<organism evidence="6">
    <name type="scientific">Phaeodactylum tricornutum</name>
    <name type="common">Diatom</name>
    <dbReference type="NCBI Taxonomy" id="2850"/>
    <lineage>
        <taxon>Eukaryota</taxon>
        <taxon>Sar</taxon>
        <taxon>Stramenopiles</taxon>
        <taxon>Ochrophyta</taxon>
        <taxon>Bacillariophyta</taxon>
        <taxon>Bacillariophyceae</taxon>
        <taxon>Bacillariophycidae</taxon>
        <taxon>Naviculales</taxon>
        <taxon>Phaeodactylaceae</taxon>
        <taxon>Phaeodactylum</taxon>
    </lineage>
</organism>
<dbReference type="SUPFAM" id="SSF51197">
    <property type="entry name" value="Clavaminate synthase-like"/>
    <property type="match status" value="1"/>
</dbReference>
<keyword evidence="3" id="KW-0560">Oxidoreductase</keyword>
<keyword evidence="3" id="KW-0223">Dioxygenase</keyword>
<dbReference type="Gene3D" id="3.40.366.30">
    <property type="entry name" value="50S ribosomal protein L16 arginine hydroxylase, Chain A, Domain 2"/>
    <property type="match status" value="1"/>
</dbReference>
<accession>A0A8J9T120</accession>
<protein>
    <recommendedName>
        <fullName evidence="3">Bifunctional lysine-specific demethylase and histidyl-hydroxylase</fullName>
        <ecNumber evidence="3">1.14.11.-</ecNumber>
    </recommendedName>
</protein>
<keyword evidence="3" id="KW-0539">Nucleus</keyword>
<keyword evidence="1 3" id="KW-0479">Metal-binding</keyword>
<comment type="subcellular location">
    <subcellularLocation>
        <location evidence="3">Nucleus</location>
    </subcellularLocation>
</comment>
<evidence type="ECO:0000256" key="1">
    <source>
        <dbReference type="ARBA" id="ARBA00022723"/>
    </source>
</evidence>
<dbReference type="InterPro" id="IPR039994">
    <property type="entry name" value="NO66-like"/>
</dbReference>
<gene>
    <name evidence="6" type="ORF">PTTT1_LOCUS10668</name>
</gene>
<keyword evidence="2 3" id="KW-0408">Iron</keyword>
<evidence type="ECO:0000259" key="5">
    <source>
        <dbReference type="PROSITE" id="PS51184"/>
    </source>
</evidence>
<proteinExistence type="inferred from homology"/>
<dbReference type="Pfam" id="PF08007">
    <property type="entry name" value="JmjC_2"/>
    <property type="match status" value="1"/>
</dbReference>
<dbReference type="SMART" id="SM00558">
    <property type="entry name" value="JmjC"/>
    <property type="match status" value="1"/>
</dbReference>
<dbReference type="PANTHER" id="PTHR13096:SF8">
    <property type="entry name" value="RIBOSOMAL OXYGENASE 1"/>
    <property type="match status" value="1"/>
</dbReference>
<dbReference type="InterPro" id="IPR003347">
    <property type="entry name" value="JmjC_dom"/>
</dbReference>
<dbReference type="EC" id="1.14.11.-" evidence="3"/>
<comment type="similarity">
    <text evidence="3">Belongs to the ROX family.</text>
</comment>
<feature type="signal peptide" evidence="4">
    <location>
        <begin position="1"/>
        <end position="26"/>
    </location>
</feature>
<evidence type="ECO:0000256" key="3">
    <source>
        <dbReference type="RuleBase" id="RU366061"/>
    </source>
</evidence>
<evidence type="ECO:0000313" key="6">
    <source>
        <dbReference type="EMBL" id="CAG9279622.1"/>
    </source>
</evidence>
<dbReference type="GO" id="GO:0005506">
    <property type="term" value="F:iron ion binding"/>
    <property type="evidence" value="ECO:0007669"/>
    <property type="project" value="UniProtKB-UniRule"/>
</dbReference>
<dbReference type="EMBL" id="OU594953">
    <property type="protein sequence ID" value="CAG9279622.1"/>
    <property type="molecule type" value="Genomic_DNA"/>
</dbReference>
<dbReference type="PANTHER" id="PTHR13096">
    <property type="entry name" value="MINA53 MYC INDUCED NUCLEAR ANTIGEN"/>
    <property type="match status" value="1"/>
</dbReference>
<evidence type="ECO:0000256" key="2">
    <source>
        <dbReference type="ARBA" id="ARBA00023004"/>
    </source>
</evidence>